<keyword evidence="2" id="KW-1185">Reference proteome</keyword>
<dbReference type="HOGENOM" id="CLU_1004439_0_0_6"/>
<gene>
    <name evidence="1" type="ordered locus">Smlt3080</name>
</gene>
<dbReference type="Proteomes" id="UP000008840">
    <property type="component" value="Chromosome"/>
</dbReference>
<name>B2FKD2_STRMK</name>
<dbReference type="EMBL" id="AM743169">
    <property type="protein sequence ID" value="CAQ46528.1"/>
    <property type="molecule type" value="Genomic_DNA"/>
</dbReference>
<evidence type="ECO:0000313" key="2">
    <source>
        <dbReference type="Proteomes" id="UP000008840"/>
    </source>
</evidence>
<reference evidence="1 2" key="1">
    <citation type="journal article" date="2008" name="Genome Biol.">
        <title>The complete genome, comparative and functional analysis of Stenotrophomonas maltophilia reveals an organism heavily shielded by drug resistance determinants.</title>
        <authorList>
            <person name="Crossman L.C."/>
            <person name="Gould V.C."/>
            <person name="Dow J.M."/>
            <person name="Vernikos G.S."/>
            <person name="Okazaki A."/>
            <person name="Sebaihia M."/>
            <person name="Saunders D."/>
            <person name="Arrowsmith C."/>
            <person name="Carver T."/>
            <person name="Peters N."/>
            <person name="Adlem E."/>
            <person name="Kerhornou A."/>
            <person name="Lord A."/>
            <person name="Murphy L."/>
            <person name="Seeger K."/>
            <person name="Squares R."/>
            <person name="Rutter S."/>
            <person name="Quail M.A."/>
            <person name="Rajandream M.A."/>
            <person name="Harris D."/>
            <person name="Churcher C."/>
            <person name="Bentley S.D."/>
            <person name="Parkhill J."/>
            <person name="Thomson N.R."/>
            <person name="Avison M.B."/>
        </authorList>
    </citation>
    <scope>NUCLEOTIDE SEQUENCE [LARGE SCALE GENOMIC DNA]</scope>
    <source>
        <strain evidence="1 2">K279a</strain>
    </source>
</reference>
<sequence>MASQASSGALPACKINPCPLGPPRGGLFFVPGEAQCRHRSLRAGFCKSGGGQRADDAFGARSDVRKNCGLSPAVFTFSQDFVRYNRGQIYRAIYLEFVDRQSRLPKTIKEIDMKIHHLVSDGNQAVAITQSASSGGGYAHPVKLSAIRFNVKDAEAVLQELSKSGHRHEKTFEVIERWDADARNQGPKSKFGRTLAALVDEARDHLEAQVIYEAKGMEEGTVRAINAAAKQARLSQVLPAVGGPSMVIGGQVWNRRQEAHSEAPAAVLGAPRQRVRL</sequence>
<dbReference type="AlphaFoldDB" id="B2FKD2"/>
<dbReference type="EnsemblBacteria" id="CAQ46528">
    <property type="protein sequence ID" value="CAQ46528"/>
    <property type="gene ID" value="Smlt3080"/>
</dbReference>
<protein>
    <submittedName>
        <fullName evidence="1">Uncharacterized protein</fullName>
    </submittedName>
</protein>
<proteinExistence type="predicted"/>
<dbReference type="KEGG" id="sml:Smlt3080"/>
<evidence type="ECO:0000313" key="1">
    <source>
        <dbReference type="EMBL" id="CAQ46528.1"/>
    </source>
</evidence>
<organism evidence="1 2">
    <name type="scientific">Stenotrophomonas maltophilia (strain K279a)</name>
    <dbReference type="NCBI Taxonomy" id="522373"/>
    <lineage>
        <taxon>Bacteria</taxon>
        <taxon>Pseudomonadati</taxon>
        <taxon>Pseudomonadota</taxon>
        <taxon>Gammaproteobacteria</taxon>
        <taxon>Lysobacterales</taxon>
        <taxon>Lysobacteraceae</taxon>
        <taxon>Stenotrophomonas</taxon>
        <taxon>Stenotrophomonas maltophilia group</taxon>
    </lineage>
</organism>
<accession>B2FKD2</accession>